<keyword evidence="2" id="KW-1133">Transmembrane helix</keyword>
<evidence type="ECO:0000256" key="2">
    <source>
        <dbReference type="SAM" id="Phobius"/>
    </source>
</evidence>
<keyword evidence="5" id="KW-1185">Reference proteome</keyword>
<evidence type="ECO:0000256" key="1">
    <source>
        <dbReference type="SAM" id="MobiDB-lite"/>
    </source>
</evidence>
<feature type="compositionally biased region" description="Polar residues" evidence="1">
    <location>
        <begin position="134"/>
        <end position="150"/>
    </location>
</feature>
<evidence type="ECO:0008006" key="6">
    <source>
        <dbReference type="Google" id="ProtNLM"/>
    </source>
</evidence>
<feature type="chain" id="PRO_5045863481" description="GDNF/GAS1 domain-containing protein" evidence="3">
    <location>
        <begin position="28"/>
        <end position="319"/>
    </location>
</feature>
<keyword evidence="2" id="KW-0812">Transmembrane</keyword>
<accession>A0ABP0FZ00</accession>
<keyword evidence="2" id="KW-0472">Membrane</keyword>
<evidence type="ECO:0000313" key="4">
    <source>
        <dbReference type="EMBL" id="CAK8684523.1"/>
    </source>
</evidence>
<feature type="signal peptide" evidence="3">
    <location>
        <begin position="1"/>
        <end position="27"/>
    </location>
</feature>
<dbReference type="Proteomes" id="UP001642483">
    <property type="component" value="Unassembled WGS sequence"/>
</dbReference>
<feature type="transmembrane region" description="Helical" evidence="2">
    <location>
        <begin position="260"/>
        <end position="284"/>
    </location>
</feature>
<proteinExistence type="predicted"/>
<protein>
    <recommendedName>
        <fullName evidence="6">GDNF/GAS1 domain-containing protein</fullName>
    </recommendedName>
</protein>
<name>A0ABP0FZ00_CLALP</name>
<dbReference type="EMBL" id="CAWYQH010000097">
    <property type="protein sequence ID" value="CAK8684523.1"/>
    <property type="molecule type" value="Genomic_DNA"/>
</dbReference>
<evidence type="ECO:0000256" key="3">
    <source>
        <dbReference type="SAM" id="SignalP"/>
    </source>
</evidence>
<evidence type="ECO:0000313" key="5">
    <source>
        <dbReference type="Proteomes" id="UP001642483"/>
    </source>
</evidence>
<gene>
    <name evidence="4" type="ORF">CVLEPA_LOCUS15499</name>
</gene>
<organism evidence="4 5">
    <name type="scientific">Clavelina lepadiformis</name>
    <name type="common">Light-bulb sea squirt</name>
    <name type="synonym">Ascidia lepadiformis</name>
    <dbReference type="NCBI Taxonomy" id="159417"/>
    <lineage>
        <taxon>Eukaryota</taxon>
        <taxon>Metazoa</taxon>
        <taxon>Chordata</taxon>
        <taxon>Tunicata</taxon>
        <taxon>Ascidiacea</taxon>
        <taxon>Aplousobranchia</taxon>
        <taxon>Clavelinidae</taxon>
        <taxon>Clavelina</taxon>
    </lineage>
</organism>
<sequence>MVKWGSIGVKWMMVIIFSFQILAQSSAKSDETEQMKKRSKKCLDRLVMCKKNEECASLRREVKRKCSFVEHRCKASHNHLDQCFSDIEHLQKFFGASCTCLSYPLKKLPKCTDVYNMIFANPCYDTPRFDVTNHANGRNPIKNSEVSTTESPKRHPVDDVQIKKPDVTSSDDITEEQLEYIDDLLFSNMHYDVYQNFLPRSRDPISPTDREAAEVAAEVMKETTQQNVDYDVTEMEYEENLPEVIKPEPDPVKHDDGRCVINIALISCGLVIIVFVALVGVYVFRKNTREGGISRNIFKSSCRSGFKYKPGHPQKTADV</sequence>
<comment type="caution">
    <text evidence="4">The sequence shown here is derived from an EMBL/GenBank/DDBJ whole genome shotgun (WGS) entry which is preliminary data.</text>
</comment>
<reference evidence="4 5" key="1">
    <citation type="submission" date="2024-02" db="EMBL/GenBank/DDBJ databases">
        <authorList>
            <person name="Daric V."/>
            <person name="Darras S."/>
        </authorList>
    </citation>
    <scope>NUCLEOTIDE SEQUENCE [LARGE SCALE GENOMIC DNA]</scope>
</reference>
<keyword evidence="3" id="KW-0732">Signal</keyword>
<feature type="region of interest" description="Disordered" evidence="1">
    <location>
        <begin position="134"/>
        <end position="157"/>
    </location>
</feature>